<dbReference type="Proteomes" id="UP001145072">
    <property type="component" value="Unassembled WGS sequence"/>
</dbReference>
<sequence>MTELNEEQHYMLTQYKELLSGMREGLSYIQANLTEEAPPQVSQVFQDLLVAFEQINKVHSQMLIIFNDHPKVVELVEQYKSVVEDLTLWFKVDSNQAKQQLLTDKVLPAFDEWKNNTDQFLKPYITH</sequence>
<evidence type="ECO:0000259" key="1">
    <source>
        <dbReference type="Pfam" id="PF26154"/>
    </source>
</evidence>
<protein>
    <recommendedName>
        <fullName evidence="1">DUF8042 domain-containing protein</fullName>
    </recommendedName>
</protein>
<dbReference type="RefSeq" id="WP_259870866.1">
    <property type="nucleotide sequence ID" value="NZ_JAMQJZ010000012.1"/>
</dbReference>
<proteinExistence type="predicted"/>
<name>A0A9X3WQL4_9BACI</name>
<organism evidence="2 3">
    <name type="scientific">Aquibacillus koreensis</name>
    <dbReference type="NCBI Taxonomy" id="279446"/>
    <lineage>
        <taxon>Bacteria</taxon>
        <taxon>Bacillati</taxon>
        <taxon>Bacillota</taxon>
        <taxon>Bacilli</taxon>
        <taxon>Bacillales</taxon>
        <taxon>Bacillaceae</taxon>
        <taxon>Aquibacillus</taxon>
    </lineage>
</organism>
<dbReference type="AlphaFoldDB" id="A0A9X3WQL4"/>
<evidence type="ECO:0000313" key="3">
    <source>
        <dbReference type="Proteomes" id="UP001145072"/>
    </source>
</evidence>
<keyword evidence="3" id="KW-1185">Reference proteome</keyword>
<gene>
    <name evidence="2" type="ORF">NC661_14695</name>
</gene>
<dbReference type="EMBL" id="JAMQJZ010000012">
    <property type="protein sequence ID" value="MDC3421619.1"/>
    <property type="molecule type" value="Genomic_DNA"/>
</dbReference>
<feature type="domain" description="DUF8042" evidence="1">
    <location>
        <begin position="6"/>
        <end position="123"/>
    </location>
</feature>
<accession>A0A9X3WQL4</accession>
<dbReference type="Pfam" id="PF26154">
    <property type="entry name" value="DUF8042"/>
    <property type="match status" value="1"/>
</dbReference>
<comment type="caution">
    <text evidence="2">The sequence shown here is derived from an EMBL/GenBank/DDBJ whole genome shotgun (WGS) entry which is preliminary data.</text>
</comment>
<reference evidence="2" key="1">
    <citation type="submission" date="2022-06" db="EMBL/GenBank/DDBJ databases">
        <title>Aquibacillus sp. a new bacterium isolated from soil saline samples.</title>
        <authorList>
            <person name="Galisteo C."/>
            <person name="De La Haba R."/>
            <person name="Sanchez-Porro C."/>
            <person name="Ventosa A."/>
        </authorList>
    </citation>
    <scope>NUCLEOTIDE SEQUENCE</scope>
    <source>
        <strain evidence="2">JCM 12387</strain>
    </source>
</reference>
<evidence type="ECO:0000313" key="2">
    <source>
        <dbReference type="EMBL" id="MDC3421619.1"/>
    </source>
</evidence>
<dbReference type="InterPro" id="IPR058355">
    <property type="entry name" value="DUF8042"/>
</dbReference>